<accession>A0A6J4UWB4</accession>
<gene>
    <name evidence="1" type="ORF">AVDCRST_MAG33-1673</name>
</gene>
<dbReference type="EMBL" id="CADCWK010000172">
    <property type="protein sequence ID" value="CAA9561092.1"/>
    <property type="molecule type" value="Genomic_DNA"/>
</dbReference>
<evidence type="ECO:0000313" key="1">
    <source>
        <dbReference type="EMBL" id="CAA9561092.1"/>
    </source>
</evidence>
<dbReference type="AlphaFoldDB" id="A0A6J4UWB4"/>
<name>A0A6J4UWB4_9BACT</name>
<evidence type="ECO:0008006" key="2">
    <source>
        <dbReference type="Google" id="ProtNLM"/>
    </source>
</evidence>
<protein>
    <recommendedName>
        <fullName evidence="2">Helix-turn-helix domain-containing protein</fullName>
    </recommendedName>
</protein>
<proteinExistence type="predicted"/>
<organism evidence="1">
    <name type="scientific">uncultured Thermomicrobiales bacterium</name>
    <dbReference type="NCBI Taxonomy" id="1645740"/>
    <lineage>
        <taxon>Bacteria</taxon>
        <taxon>Pseudomonadati</taxon>
        <taxon>Thermomicrobiota</taxon>
        <taxon>Thermomicrobia</taxon>
        <taxon>Thermomicrobiales</taxon>
        <taxon>environmental samples</taxon>
    </lineage>
</organism>
<sequence length="175" mass="20327">MEAEVRDDREVVDQALQLVYSQYHRLAMQLSPESFQKISMEDLRTGQFGRDLARLSLMAHGKVREEKENVLEAIESVLQLLFWPIGAEDYSVPRSFWDSDLGRILAQAKYRAYEPSELISIGNAAQALGVTRPTIYRWMDERSLDYVRDEMSGRTFVVRRDIDNRKRVEVELDAP</sequence>
<reference evidence="1" key="1">
    <citation type="submission" date="2020-02" db="EMBL/GenBank/DDBJ databases">
        <authorList>
            <person name="Meier V. D."/>
        </authorList>
    </citation>
    <scope>NUCLEOTIDE SEQUENCE</scope>
    <source>
        <strain evidence="1">AVDCRST_MAG33</strain>
    </source>
</reference>